<keyword evidence="3" id="KW-1185">Reference proteome</keyword>
<dbReference type="EMBL" id="WNYA01008225">
    <property type="protein sequence ID" value="KAG8541182.1"/>
    <property type="molecule type" value="Genomic_DNA"/>
</dbReference>
<keyword evidence="1" id="KW-0812">Transmembrane</keyword>
<dbReference type="AlphaFoldDB" id="A0AAV6YV59"/>
<accession>A0AAV6YV59</accession>
<proteinExistence type="predicted"/>
<gene>
    <name evidence="2" type="ORF">GDO81_029528</name>
</gene>
<evidence type="ECO:0000256" key="1">
    <source>
        <dbReference type="SAM" id="Phobius"/>
    </source>
</evidence>
<feature type="transmembrane region" description="Helical" evidence="1">
    <location>
        <begin position="73"/>
        <end position="90"/>
    </location>
</feature>
<evidence type="ECO:0000313" key="2">
    <source>
        <dbReference type="EMBL" id="KAG8541182.1"/>
    </source>
</evidence>
<sequence>MHTYKLTLAMLGPAPLLDLRVAVEMSSTSYLARYHRAERWVTPLGVVVMFDCSVQTVKHLGSITYSRPPARRALLLSCAISMMLWSVILYELQAHENVPRCHGAVRA</sequence>
<evidence type="ECO:0000313" key="3">
    <source>
        <dbReference type="Proteomes" id="UP000824782"/>
    </source>
</evidence>
<keyword evidence="1" id="KW-1133">Transmembrane helix</keyword>
<reference evidence="2" key="1">
    <citation type="thesis" date="2020" institute="ProQuest LLC" country="789 East Eisenhower Parkway, Ann Arbor, MI, USA">
        <title>Comparative Genomics and Chromosome Evolution.</title>
        <authorList>
            <person name="Mudd A.B."/>
        </authorList>
    </citation>
    <scope>NUCLEOTIDE SEQUENCE</scope>
    <source>
        <strain evidence="2">237g6f4</strain>
        <tissue evidence="2">Blood</tissue>
    </source>
</reference>
<comment type="caution">
    <text evidence="2">The sequence shown here is derived from an EMBL/GenBank/DDBJ whole genome shotgun (WGS) entry which is preliminary data.</text>
</comment>
<organism evidence="2 3">
    <name type="scientific">Engystomops pustulosus</name>
    <name type="common">Tungara frog</name>
    <name type="synonym">Physalaemus pustulosus</name>
    <dbReference type="NCBI Taxonomy" id="76066"/>
    <lineage>
        <taxon>Eukaryota</taxon>
        <taxon>Metazoa</taxon>
        <taxon>Chordata</taxon>
        <taxon>Craniata</taxon>
        <taxon>Vertebrata</taxon>
        <taxon>Euteleostomi</taxon>
        <taxon>Amphibia</taxon>
        <taxon>Batrachia</taxon>
        <taxon>Anura</taxon>
        <taxon>Neobatrachia</taxon>
        <taxon>Hyloidea</taxon>
        <taxon>Leptodactylidae</taxon>
        <taxon>Leiuperinae</taxon>
        <taxon>Engystomops</taxon>
    </lineage>
</organism>
<protein>
    <submittedName>
        <fullName evidence="2">Uncharacterized protein</fullName>
    </submittedName>
</protein>
<dbReference type="Proteomes" id="UP000824782">
    <property type="component" value="Unassembled WGS sequence"/>
</dbReference>
<keyword evidence="1" id="KW-0472">Membrane</keyword>
<name>A0AAV6YV59_ENGPU</name>